<gene>
    <name evidence="1" type="ORF">L596_003289</name>
</gene>
<dbReference type="OrthoDB" id="272149at2759"/>
<dbReference type="SUPFAM" id="SSF52058">
    <property type="entry name" value="L domain-like"/>
    <property type="match status" value="1"/>
</dbReference>
<dbReference type="AlphaFoldDB" id="A0A4U8US76"/>
<reference evidence="1 2" key="2">
    <citation type="journal article" date="2019" name="G3 (Bethesda)">
        <title>Hybrid Assembly of the Genome of the Entomopathogenic Nematode Steinernema carpocapsae Identifies the X-Chromosome.</title>
        <authorList>
            <person name="Serra L."/>
            <person name="Macchietto M."/>
            <person name="Macias-Munoz A."/>
            <person name="McGill C.J."/>
            <person name="Rodriguez I.M."/>
            <person name="Rodriguez B."/>
            <person name="Murad R."/>
            <person name="Mortazavi A."/>
        </authorList>
    </citation>
    <scope>NUCLEOTIDE SEQUENCE [LARGE SCALE GENOMIC DNA]</scope>
    <source>
        <strain evidence="1 2">ALL</strain>
    </source>
</reference>
<dbReference type="EMBL" id="AZBU02000001">
    <property type="protein sequence ID" value="TMS36021.1"/>
    <property type="molecule type" value="Genomic_DNA"/>
</dbReference>
<protein>
    <recommendedName>
        <fullName evidence="3">U2A'/phosphoprotein 32 family A C-terminal domain-containing protein</fullName>
    </recommendedName>
</protein>
<dbReference type="InterPro" id="IPR043313">
    <property type="entry name" value="LRMDA"/>
</dbReference>
<proteinExistence type="predicted"/>
<evidence type="ECO:0000313" key="1">
    <source>
        <dbReference type="EMBL" id="TMS36021.1"/>
    </source>
</evidence>
<accession>A0A4U8US76</accession>
<dbReference type="EMBL" id="CM016762">
    <property type="protein sequence ID" value="TMS36021.1"/>
    <property type="molecule type" value="Genomic_DNA"/>
</dbReference>
<organism evidence="1 2">
    <name type="scientific">Steinernema carpocapsae</name>
    <name type="common">Entomopathogenic nematode</name>
    <dbReference type="NCBI Taxonomy" id="34508"/>
    <lineage>
        <taxon>Eukaryota</taxon>
        <taxon>Metazoa</taxon>
        <taxon>Ecdysozoa</taxon>
        <taxon>Nematoda</taxon>
        <taxon>Chromadorea</taxon>
        <taxon>Rhabditida</taxon>
        <taxon>Tylenchina</taxon>
        <taxon>Panagrolaimomorpha</taxon>
        <taxon>Strongyloidoidea</taxon>
        <taxon>Steinernematidae</taxon>
        <taxon>Steinernema</taxon>
    </lineage>
</organism>
<sequence>MPVLPSFVLEHADKVEHLILDGNNLTEYFLNVTFANLKTLSLNTNRICDVGLLLKTVSKRCPNLSFLSLIGNPGWPHHFSSNEPGLYKQYSCAVSKFLPRLAFLDSCKISLKKLVPSMCRIS</sequence>
<evidence type="ECO:0000313" key="2">
    <source>
        <dbReference type="Proteomes" id="UP000298663"/>
    </source>
</evidence>
<evidence type="ECO:0008006" key="3">
    <source>
        <dbReference type="Google" id="ProtNLM"/>
    </source>
</evidence>
<comment type="caution">
    <text evidence="1">The sequence shown here is derived from an EMBL/GenBank/DDBJ whole genome shotgun (WGS) entry which is preliminary data.</text>
</comment>
<dbReference type="InterPro" id="IPR032675">
    <property type="entry name" value="LRR_dom_sf"/>
</dbReference>
<keyword evidence="2" id="KW-1185">Reference proteome</keyword>
<reference evidence="1 2" key="1">
    <citation type="journal article" date="2015" name="Genome Biol.">
        <title>Comparative genomics of Steinernema reveals deeply conserved gene regulatory networks.</title>
        <authorList>
            <person name="Dillman A.R."/>
            <person name="Macchietto M."/>
            <person name="Porter C.F."/>
            <person name="Rogers A."/>
            <person name="Williams B."/>
            <person name="Antoshechkin I."/>
            <person name="Lee M.M."/>
            <person name="Goodwin Z."/>
            <person name="Lu X."/>
            <person name="Lewis E.E."/>
            <person name="Goodrich-Blair H."/>
            <person name="Stock S.P."/>
            <person name="Adams B.J."/>
            <person name="Sternberg P.W."/>
            <person name="Mortazavi A."/>
        </authorList>
    </citation>
    <scope>NUCLEOTIDE SEQUENCE [LARGE SCALE GENOMIC DNA]</scope>
    <source>
        <strain evidence="1 2">ALL</strain>
    </source>
</reference>
<dbReference type="PANTHER" id="PTHR46282:SF2">
    <property type="entry name" value="LEUCINE-RICH MELANOCYTE DIFFERENTIATION-ASSOCIATED PROTEIN"/>
    <property type="match status" value="1"/>
</dbReference>
<dbReference type="Proteomes" id="UP000298663">
    <property type="component" value="Chromosome X"/>
</dbReference>
<name>A0A4U8US76_STECR</name>
<dbReference type="PANTHER" id="PTHR46282">
    <property type="entry name" value="LEUCINE-RICH MELANOCYTE DIFFERENTIATION-ASSOCIATED PROTEIN"/>
    <property type="match status" value="1"/>
</dbReference>
<dbReference type="Gene3D" id="3.80.10.10">
    <property type="entry name" value="Ribonuclease Inhibitor"/>
    <property type="match status" value="1"/>
</dbReference>